<dbReference type="Proteomes" id="UP001596958">
    <property type="component" value="Unassembled WGS sequence"/>
</dbReference>
<accession>A0ABW2YXJ5</accession>
<dbReference type="SUPFAM" id="SSF56925">
    <property type="entry name" value="OMPA-like"/>
    <property type="match status" value="1"/>
</dbReference>
<comment type="caution">
    <text evidence="2">The sequence shown here is derived from an EMBL/GenBank/DDBJ whole genome shotgun (WGS) entry which is preliminary data.</text>
</comment>
<feature type="signal peptide" evidence="1">
    <location>
        <begin position="1"/>
        <end position="28"/>
    </location>
</feature>
<evidence type="ECO:0000313" key="3">
    <source>
        <dbReference type="Proteomes" id="UP001596958"/>
    </source>
</evidence>
<evidence type="ECO:0008006" key="4">
    <source>
        <dbReference type="Google" id="ProtNLM"/>
    </source>
</evidence>
<keyword evidence="1" id="KW-0732">Signal</keyword>
<keyword evidence="3" id="KW-1185">Reference proteome</keyword>
<protein>
    <recommendedName>
        <fullName evidence="4">Outer membrane protein beta-barrel domain-containing protein</fullName>
    </recommendedName>
</protein>
<organism evidence="2 3">
    <name type="scientific">Mucilaginibacter calamicampi</name>
    <dbReference type="NCBI Taxonomy" id="1302352"/>
    <lineage>
        <taxon>Bacteria</taxon>
        <taxon>Pseudomonadati</taxon>
        <taxon>Bacteroidota</taxon>
        <taxon>Sphingobacteriia</taxon>
        <taxon>Sphingobacteriales</taxon>
        <taxon>Sphingobacteriaceae</taxon>
        <taxon>Mucilaginibacter</taxon>
    </lineage>
</organism>
<dbReference type="Gene3D" id="2.40.160.20">
    <property type="match status" value="1"/>
</dbReference>
<dbReference type="EMBL" id="JBHTHU010000018">
    <property type="protein sequence ID" value="MFD0751214.1"/>
    <property type="molecule type" value="Genomic_DNA"/>
</dbReference>
<evidence type="ECO:0000313" key="2">
    <source>
        <dbReference type="EMBL" id="MFD0751214.1"/>
    </source>
</evidence>
<gene>
    <name evidence="2" type="ORF">ACFQZS_13770</name>
</gene>
<proteinExistence type="predicted"/>
<dbReference type="InterPro" id="IPR011250">
    <property type="entry name" value="OMP/PagP_B-barrel"/>
</dbReference>
<feature type="chain" id="PRO_5047304911" description="Outer membrane protein beta-barrel domain-containing protein" evidence="1">
    <location>
        <begin position="29"/>
        <end position="245"/>
    </location>
</feature>
<sequence>MYLSLKRVIYSLAIPVFYLMVNCFSAQAQHRSVGMNADGNVLGGSKSGGGGAYLPTEGWFLAVNGGYEAPLGEMRDIYKPAPTFGVTLMKKWNHLVISGTVDYRNNQPKQSSFPLDIDINGQTATGEVTYGNFSGIGIYAGVSYEALITPGASFYVGVNGGTIISKYDYAVSYEGIFAIADQAKVNITYIGPKLGLNFAINSRISLGAEARYSVSLSKADQDPSSDTVSKGFNSVAGNLVLRYGF</sequence>
<reference evidence="3" key="1">
    <citation type="journal article" date="2019" name="Int. J. Syst. Evol. Microbiol.">
        <title>The Global Catalogue of Microorganisms (GCM) 10K type strain sequencing project: providing services to taxonomists for standard genome sequencing and annotation.</title>
        <authorList>
            <consortium name="The Broad Institute Genomics Platform"/>
            <consortium name="The Broad Institute Genome Sequencing Center for Infectious Disease"/>
            <person name="Wu L."/>
            <person name="Ma J."/>
        </authorList>
    </citation>
    <scope>NUCLEOTIDE SEQUENCE [LARGE SCALE GENOMIC DNA]</scope>
    <source>
        <strain evidence="3">CCUG 63418</strain>
    </source>
</reference>
<name>A0ABW2YXJ5_9SPHI</name>
<evidence type="ECO:0000256" key="1">
    <source>
        <dbReference type="SAM" id="SignalP"/>
    </source>
</evidence>